<evidence type="ECO:0000313" key="2">
    <source>
        <dbReference type="EMBL" id="KVH91233.1"/>
    </source>
</evidence>
<dbReference type="Proteomes" id="UP000243975">
    <property type="component" value="Unassembled WGS sequence"/>
</dbReference>
<protein>
    <submittedName>
        <fullName evidence="2">Uncharacterized protein</fullName>
    </submittedName>
</protein>
<organism evidence="2 3">
    <name type="scientific">Cynara cardunculus var. scolymus</name>
    <name type="common">Globe artichoke</name>
    <name type="synonym">Cynara scolymus</name>
    <dbReference type="NCBI Taxonomy" id="59895"/>
    <lineage>
        <taxon>Eukaryota</taxon>
        <taxon>Viridiplantae</taxon>
        <taxon>Streptophyta</taxon>
        <taxon>Embryophyta</taxon>
        <taxon>Tracheophyta</taxon>
        <taxon>Spermatophyta</taxon>
        <taxon>Magnoliopsida</taxon>
        <taxon>eudicotyledons</taxon>
        <taxon>Gunneridae</taxon>
        <taxon>Pentapetalae</taxon>
        <taxon>asterids</taxon>
        <taxon>campanulids</taxon>
        <taxon>Asterales</taxon>
        <taxon>Asteraceae</taxon>
        <taxon>Carduoideae</taxon>
        <taxon>Cardueae</taxon>
        <taxon>Carduinae</taxon>
        <taxon>Cynara</taxon>
    </lineage>
</organism>
<comment type="caution">
    <text evidence="2">The sequence shown here is derived from an EMBL/GenBank/DDBJ whole genome shotgun (WGS) entry which is preliminary data.</text>
</comment>
<sequence>MLKECVVCVATSAFRTRFSDASNVTTASNTRIVATTTVNHRSRRSSVTGAKRTKPKPPNTLVLPRNQAQNPMPESAIDRNIQTTRSSNTIVKRVVRRKGSHPPELLLRGLVLEGTSFSRMSCVKIYKYK</sequence>
<evidence type="ECO:0000256" key="1">
    <source>
        <dbReference type="SAM" id="MobiDB-lite"/>
    </source>
</evidence>
<dbReference type="EMBL" id="LEKV01005067">
    <property type="protein sequence ID" value="KVH91233.1"/>
    <property type="molecule type" value="Genomic_DNA"/>
</dbReference>
<feature type="region of interest" description="Disordered" evidence="1">
    <location>
        <begin position="38"/>
        <end position="76"/>
    </location>
</feature>
<gene>
    <name evidence="2" type="ORF">Ccrd_006760</name>
</gene>
<evidence type="ECO:0000313" key="3">
    <source>
        <dbReference type="Proteomes" id="UP000243975"/>
    </source>
</evidence>
<keyword evidence="3" id="KW-1185">Reference proteome</keyword>
<dbReference type="AlphaFoldDB" id="A0A103XIB0"/>
<reference evidence="2 3" key="1">
    <citation type="journal article" date="2016" name="Sci. Rep.">
        <title>The genome sequence of the outbreeding globe artichoke constructed de novo incorporating a phase-aware low-pass sequencing strategy of F1 progeny.</title>
        <authorList>
            <person name="Scaglione D."/>
            <person name="Reyes-Chin-Wo S."/>
            <person name="Acquadro A."/>
            <person name="Froenicke L."/>
            <person name="Portis E."/>
            <person name="Beitel C."/>
            <person name="Tirone M."/>
            <person name="Mauro R."/>
            <person name="Lo Monaco A."/>
            <person name="Mauromicale G."/>
            <person name="Faccioli P."/>
            <person name="Cattivelli L."/>
            <person name="Rieseberg L."/>
            <person name="Michelmore R."/>
            <person name="Lanteri S."/>
        </authorList>
    </citation>
    <scope>NUCLEOTIDE SEQUENCE [LARGE SCALE GENOMIC DNA]</scope>
    <source>
        <strain evidence="2">2C</strain>
    </source>
</reference>
<dbReference type="Gramene" id="KVH91233">
    <property type="protein sequence ID" value="KVH91233"/>
    <property type="gene ID" value="Ccrd_006760"/>
</dbReference>
<proteinExistence type="predicted"/>
<name>A0A103XIB0_CYNCS</name>
<accession>A0A103XIB0</accession>